<reference evidence="1 2" key="1">
    <citation type="journal article" date="2016" name="Virology">
        <title>The genome of AR9, a giant transducing Bacillus phage encoding two multisubunit RNA polymerases.</title>
        <authorList>
            <person name="Lavysh D."/>
            <person name="Sokolova M."/>
            <person name="Minakhin L."/>
            <person name="Yakunina M."/>
            <person name="Artamonova T."/>
            <person name="Kozyavkin S."/>
            <person name="Makarova K.S."/>
            <person name="Koonin E.V."/>
            <person name="Severinov K."/>
        </authorList>
    </citation>
    <scope>NUCLEOTIDE SEQUENCE [LARGE SCALE GENOMIC DNA]</scope>
</reference>
<dbReference type="GeneID" id="29058759"/>
<accession>A0A172JHT8</accession>
<proteinExistence type="predicted"/>
<gene>
    <name evidence="1" type="ORF">AR9_g040</name>
</gene>
<dbReference type="EMBL" id="KU878088">
    <property type="protein sequence ID" value="AMS01125.1"/>
    <property type="molecule type" value="Genomic_DNA"/>
</dbReference>
<dbReference type="Proteomes" id="UP000202618">
    <property type="component" value="Segment"/>
</dbReference>
<organism evidence="1 2">
    <name type="scientific">Bacillus phage AR9</name>
    <dbReference type="NCBI Taxonomy" id="1815509"/>
    <lineage>
        <taxon>Viruses</taxon>
        <taxon>Duplodnaviria</taxon>
        <taxon>Heunggongvirae</taxon>
        <taxon>Uroviricota</taxon>
        <taxon>Caudoviricetes</taxon>
        <taxon>Takahashivirus</taxon>
        <taxon>Bacillus phage PBS1</taxon>
    </lineage>
</organism>
<dbReference type="RefSeq" id="YP_009282945.1">
    <property type="nucleotide sequence ID" value="NC_031039.1"/>
</dbReference>
<evidence type="ECO:0000313" key="1">
    <source>
        <dbReference type="EMBL" id="AMS01125.1"/>
    </source>
</evidence>
<evidence type="ECO:0000313" key="2">
    <source>
        <dbReference type="Proteomes" id="UP000202618"/>
    </source>
</evidence>
<name>A0A172JHT8_BPPB1</name>
<dbReference type="KEGG" id="vg:29058759"/>
<sequence>MDKNLLKTCLDEIEHHKGMLMAENEISDVELKELEYIKYALERENEVDTIIILNAVCSITNSSDLHDYAMYLLELIHNDDNISKREIK</sequence>
<protein>
    <submittedName>
        <fullName evidence="1">Uncharacterized protein</fullName>
    </submittedName>
</protein>